<proteinExistence type="predicted"/>
<evidence type="ECO:0000313" key="1">
    <source>
        <dbReference type="EMBL" id="PWH82820.1"/>
    </source>
</evidence>
<gene>
    <name evidence="1" type="ORF">DIS18_11370</name>
</gene>
<keyword evidence="2" id="KW-1185">Reference proteome</keyword>
<organism evidence="1 2">
    <name type="scientific">Algibacter marinivivus</name>
    <dbReference type="NCBI Taxonomy" id="2100723"/>
    <lineage>
        <taxon>Bacteria</taxon>
        <taxon>Pseudomonadati</taxon>
        <taxon>Bacteroidota</taxon>
        <taxon>Flavobacteriia</taxon>
        <taxon>Flavobacteriales</taxon>
        <taxon>Flavobacteriaceae</taxon>
        <taxon>Algibacter</taxon>
    </lineage>
</organism>
<dbReference type="OrthoDB" id="800014at2"/>
<dbReference type="EMBL" id="QFRI01000002">
    <property type="protein sequence ID" value="PWH82820.1"/>
    <property type="molecule type" value="Genomic_DNA"/>
</dbReference>
<comment type="caution">
    <text evidence="1">The sequence shown here is derived from an EMBL/GenBank/DDBJ whole genome shotgun (WGS) entry which is preliminary data.</text>
</comment>
<name>A0A2U2X4X4_9FLAO</name>
<protein>
    <submittedName>
        <fullName evidence="1">Uncharacterized protein</fullName>
    </submittedName>
</protein>
<accession>A0A2U2X4X4</accession>
<dbReference type="RefSeq" id="WP_109353175.1">
    <property type="nucleotide sequence ID" value="NZ_QFRI01000002.1"/>
</dbReference>
<sequence length="137" mass="16241">MGTYWLITAIILGAIFTYLNNQKKFVDSFYKNLTDEQLYKETIIILNKILALHDKNSDFIYSGLEDYDDLKQTISVYKESLIKYNFETILKLRSDFAPTGLFQELSIQNEWTEAYTELVDKFNIIYNTIEERLKNYS</sequence>
<reference evidence="1" key="1">
    <citation type="submission" date="2018-05" db="EMBL/GenBank/DDBJ databases">
        <title>Algibacter marinivivus sp. nov., isolated from sample around a algae.</title>
        <authorList>
            <person name="Zhong X."/>
        </authorList>
    </citation>
    <scope>NUCLEOTIDE SEQUENCE [LARGE SCALE GENOMIC DNA]</scope>
    <source>
        <strain evidence="1">ZY111</strain>
    </source>
</reference>
<dbReference type="Proteomes" id="UP000245375">
    <property type="component" value="Unassembled WGS sequence"/>
</dbReference>
<dbReference type="AlphaFoldDB" id="A0A2U2X4X4"/>
<evidence type="ECO:0000313" key="2">
    <source>
        <dbReference type="Proteomes" id="UP000245375"/>
    </source>
</evidence>
<reference evidence="1" key="2">
    <citation type="submission" date="2018-05" db="EMBL/GenBank/DDBJ databases">
        <authorList>
            <person name="Lanie J.A."/>
            <person name="Ng W.-L."/>
            <person name="Kazmierczak K.M."/>
            <person name="Andrzejewski T.M."/>
            <person name="Davidsen T.M."/>
            <person name="Wayne K.J."/>
            <person name="Tettelin H."/>
            <person name="Glass J.I."/>
            <person name="Rusch D."/>
            <person name="Podicherti R."/>
            <person name="Tsui H.-C.T."/>
            <person name="Winkler M.E."/>
        </authorList>
    </citation>
    <scope>NUCLEOTIDE SEQUENCE [LARGE SCALE GENOMIC DNA]</scope>
    <source>
        <strain evidence="1">ZY111</strain>
    </source>
</reference>